<feature type="compositionally biased region" description="Acidic residues" evidence="1">
    <location>
        <begin position="196"/>
        <end position="206"/>
    </location>
</feature>
<feature type="non-terminal residue" evidence="2">
    <location>
        <position position="1"/>
    </location>
</feature>
<dbReference type="EMBL" id="LAVV01010723">
    <property type="protein sequence ID" value="KNZ48661.1"/>
    <property type="molecule type" value="Genomic_DNA"/>
</dbReference>
<name>A0A0L6UJD2_9BASI</name>
<protein>
    <submittedName>
        <fullName evidence="2">Uncharacterized protein</fullName>
    </submittedName>
</protein>
<evidence type="ECO:0000313" key="2">
    <source>
        <dbReference type="EMBL" id="KNZ48661.1"/>
    </source>
</evidence>
<accession>A0A0L6UJD2</accession>
<evidence type="ECO:0000313" key="3">
    <source>
        <dbReference type="Proteomes" id="UP000037035"/>
    </source>
</evidence>
<feature type="region of interest" description="Disordered" evidence="1">
    <location>
        <begin position="117"/>
        <end position="209"/>
    </location>
</feature>
<reference evidence="2 3" key="1">
    <citation type="submission" date="2015-08" db="EMBL/GenBank/DDBJ databases">
        <title>Next Generation Sequencing and Analysis of the Genome of Puccinia sorghi L Schw, the Causal Agent of Maize Common Rust.</title>
        <authorList>
            <person name="Rochi L."/>
            <person name="Burguener G."/>
            <person name="Darino M."/>
            <person name="Turjanski A."/>
            <person name="Kreff E."/>
            <person name="Dieguez M.J."/>
            <person name="Sacco F."/>
        </authorList>
    </citation>
    <scope>NUCLEOTIDE SEQUENCE [LARGE SCALE GENOMIC DNA]</scope>
    <source>
        <strain evidence="2 3">RO10H11247</strain>
    </source>
</reference>
<gene>
    <name evidence="2" type="ORF">VP01_5502g1</name>
</gene>
<proteinExistence type="predicted"/>
<sequence>KAPGTRGLESEALLKPATNRKRCIRMLPKKEKIMLTFTNPPKGLPINFYHPDGYRALPDSQQKLIPNLEKVVFYAAESLQPKAMRHADEKFSDKSFTCKYWEILFKPYGLLNEDSSIGSGDKESDDNCNNAGDNCDHASQDSESKGHKLDEPSPDNSSEKYFEEGEAGNFYNKDSGMSHDEDTDGDEEYTGVRSGDDEEDSDEEMEDKTMGTVTYGVDLPLLERMEEEENGWCGKDTGKLSGYISEDQGVIQPNQRTRKGFGWTKRTKRCSKMRGKITQICVEDN</sequence>
<feature type="compositionally biased region" description="Basic and acidic residues" evidence="1">
    <location>
        <begin position="134"/>
        <end position="163"/>
    </location>
</feature>
<dbReference type="STRING" id="27349.A0A0L6UJD2"/>
<dbReference type="AlphaFoldDB" id="A0A0L6UJD2"/>
<organism evidence="2 3">
    <name type="scientific">Puccinia sorghi</name>
    <dbReference type="NCBI Taxonomy" id="27349"/>
    <lineage>
        <taxon>Eukaryota</taxon>
        <taxon>Fungi</taxon>
        <taxon>Dikarya</taxon>
        <taxon>Basidiomycota</taxon>
        <taxon>Pucciniomycotina</taxon>
        <taxon>Pucciniomycetes</taxon>
        <taxon>Pucciniales</taxon>
        <taxon>Pucciniaceae</taxon>
        <taxon>Puccinia</taxon>
    </lineage>
</organism>
<keyword evidence="3" id="KW-1185">Reference proteome</keyword>
<dbReference type="VEuPathDB" id="FungiDB:VP01_5502g1"/>
<dbReference type="Proteomes" id="UP000037035">
    <property type="component" value="Unassembled WGS sequence"/>
</dbReference>
<evidence type="ECO:0000256" key="1">
    <source>
        <dbReference type="SAM" id="MobiDB-lite"/>
    </source>
</evidence>
<comment type="caution">
    <text evidence="2">The sequence shown here is derived from an EMBL/GenBank/DDBJ whole genome shotgun (WGS) entry which is preliminary data.</text>
</comment>